<gene>
    <name evidence="1" type="ORF">ABIC98_002804</name>
</gene>
<protein>
    <submittedName>
        <fullName evidence="1">Uncharacterized protein</fullName>
    </submittedName>
</protein>
<evidence type="ECO:0000313" key="2">
    <source>
        <dbReference type="Proteomes" id="UP001549207"/>
    </source>
</evidence>
<keyword evidence="2" id="KW-1185">Reference proteome</keyword>
<dbReference type="EMBL" id="JBEPNJ010000011">
    <property type="protein sequence ID" value="MET3773144.1"/>
    <property type="molecule type" value="Genomic_DNA"/>
</dbReference>
<reference evidence="1" key="1">
    <citation type="submission" date="2024-06" db="EMBL/GenBank/DDBJ databases">
        <title>Genomic Encyclopedia of Type Strains, Phase IV (KMG-IV): sequencing the most valuable type-strain genomes for metagenomic binning, comparative biology and taxonomic classification.</title>
        <authorList>
            <person name="Goeker M."/>
        </authorList>
    </citation>
    <scope>NUCLEOTIDE SEQUENCE</scope>
    <source>
        <strain evidence="1">SJCon</strain>
    </source>
</reference>
<proteinExistence type="predicted"/>
<accession>A0ACC6THG6</accession>
<dbReference type="Proteomes" id="UP001549207">
    <property type="component" value="Unassembled WGS sequence"/>
</dbReference>
<organism evidence="1 2">
    <name type="scientific">Arthrobacter nitrophenolicus</name>
    <dbReference type="NCBI Taxonomy" id="683150"/>
    <lineage>
        <taxon>Bacteria</taxon>
        <taxon>Bacillati</taxon>
        <taxon>Actinomycetota</taxon>
        <taxon>Actinomycetes</taxon>
        <taxon>Micrococcales</taxon>
        <taxon>Micrococcaceae</taxon>
        <taxon>Arthrobacter</taxon>
    </lineage>
</organism>
<name>A0ACC6THG6_9MICC</name>
<sequence length="658" mass="69144">MPLAHPPHPPRADRPDHPHVRRMKGRRAAGTMVLLAGLIGSGGGLAAAAPVALQAPAATQASAPQAPAPAAFPAAPPAVPEGTEPDFGPNVRIFDPSMPVAEIQATVDAIAAQQVDDEMGSKRYSLLFKPGTYGTAAEPLIIQVGYSTEVSGLGASPTDVIINGHVDVYNRCLTAENCIALNNFWRSLSNLTINVMGLEGCRSSANFWAASQASPMRRVNITGGNLSLMDYCTAGPQYASGGFISDSKTGDVINGSQQQYFVRDSSIGNWSNGVWNQVFSGVDGAPAQSFPNPPYTTLASTPISREKPYLTVDGDGRYSVFVPSVRTDSSGTTWENGPTAGRSLPLSEFYVATPSDSAKTINAQLARGKNLLLTPGVYGIAESIEVKRENTVVLGMGIATLTALNGAVPLTVADVPGVDIAAVTIDAGEVNSPALLRIGKDRDGEGSGSANSSVRSDPANPTTLHDVFFRIGGPHVGKASNSLEVNSDNVLLDHIWAWRADHGNGVGWTTNTGKNGVIINGDNVTATGLFVEHYQEYNVIWNGENGKTIFFQNELPYDAPNQAAWQHDGVLGWAGYKIADTVKTHELWGGGSYVYNNVDPTIHATRGFEVPVTPGVKLHSLLTVNLGAGTLDHVINDTGAPVSTDAVGVPSYVPEFGG</sequence>
<evidence type="ECO:0000313" key="1">
    <source>
        <dbReference type="EMBL" id="MET3773144.1"/>
    </source>
</evidence>
<comment type="caution">
    <text evidence="1">The sequence shown here is derived from an EMBL/GenBank/DDBJ whole genome shotgun (WGS) entry which is preliminary data.</text>
</comment>